<feature type="region of interest" description="Disordered" evidence="1">
    <location>
        <begin position="184"/>
        <end position="204"/>
    </location>
</feature>
<dbReference type="RefSeq" id="WP_094831903.1">
    <property type="nucleotide sequence ID" value="NZ_NEVR01000003.1"/>
</dbReference>
<name>A0ABX4EXK3_9BORD</name>
<accession>A0ABX4EXK3</accession>
<dbReference type="Proteomes" id="UP000216354">
    <property type="component" value="Unassembled WGS sequence"/>
</dbReference>
<keyword evidence="2" id="KW-0472">Membrane</keyword>
<evidence type="ECO:0000256" key="1">
    <source>
        <dbReference type="SAM" id="MobiDB-lite"/>
    </source>
</evidence>
<keyword evidence="2" id="KW-0812">Transmembrane</keyword>
<feature type="transmembrane region" description="Helical" evidence="2">
    <location>
        <begin position="91"/>
        <end position="114"/>
    </location>
</feature>
<evidence type="ECO:0000256" key="2">
    <source>
        <dbReference type="SAM" id="Phobius"/>
    </source>
</evidence>
<organism evidence="3 4">
    <name type="scientific">Bordetella genomosp. 1</name>
    <dbReference type="NCBI Taxonomy" id="1395607"/>
    <lineage>
        <taxon>Bacteria</taxon>
        <taxon>Pseudomonadati</taxon>
        <taxon>Pseudomonadota</taxon>
        <taxon>Betaproteobacteria</taxon>
        <taxon>Burkholderiales</taxon>
        <taxon>Alcaligenaceae</taxon>
        <taxon>Bordetella</taxon>
    </lineage>
</organism>
<sequence length="204" mass="21027">MSLIVAARFQTFEQATLAAGKLFSAGFREEDVHTFYVNTPGGHARFPLGGDRKADPDAEGAQYGAIAGAAIFGLVLAVAGGLIGARISGSIVAVVAAAGVGAYLGALGGAMWLAGRRKRRGAPGAPLDEAGHPEVRPAGVLLALHITPDREAEAVRILRGAGGQDVERAQGRWRDGRWVDFDPLVAPEREPATVPAPGGMRSAS</sequence>
<feature type="transmembrane region" description="Helical" evidence="2">
    <location>
        <begin position="63"/>
        <end position="85"/>
    </location>
</feature>
<comment type="caution">
    <text evidence="3">The sequence shown here is derived from an EMBL/GenBank/DDBJ whole genome shotgun (WGS) entry which is preliminary data.</text>
</comment>
<gene>
    <name evidence="3" type="ORF">CAL27_14445</name>
</gene>
<keyword evidence="2" id="KW-1133">Transmembrane helix</keyword>
<keyword evidence="4" id="KW-1185">Reference proteome</keyword>
<evidence type="ECO:0008006" key="5">
    <source>
        <dbReference type="Google" id="ProtNLM"/>
    </source>
</evidence>
<evidence type="ECO:0000313" key="3">
    <source>
        <dbReference type="EMBL" id="OZI63803.1"/>
    </source>
</evidence>
<protein>
    <recommendedName>
        <fullName evidence="5">Glycine zipper domain-containing protein</fullName>
    </recommendedName>
</protein>
<dbReference type="EMBL" id="NEVR01000003">
    <property type="protein sequence ID" value="OZI63803.1"/>
    <property type="molecule type" value="Genomic_DNA"/>
</dbReference>
<proteinExistence type="predicted"/>
<reference evidence="3 4" key="1">
    <citation type="submission" date="2017-05" db="EMBL/GenBank/DDBJ databases">
        <title>Complete and WGS of Bordetella genogroups.</title>
        <authorList>
            <person name="Spilker T."/>
            <person name="Lipuma J."/>
        </authorList>
    </citation>
    <scope>NUCLEOTIDE SEQUENCE [LARGE SCALE GENOMIC DNA]</scope>
    <source>
        <strain evidence="3 4">AU9795</strain>
    </source>
</reference>
<evidence type="ECO:0000313" key="4">
    <source>
        <dbReference type="Proteomes" id="UP000216354"/>
    </source>
</evidence>